<comment type="caution">
    <text evidence="2">The sequence shown here is derived from an EMBL/GenBank/DDBJ whole genome shotgun (WGS) entry which is preliminary data.</text>
</comment>
<evidence type="ECO:0000313" key="2">
    <source>
        <dbReference type="EMBL" id="MBB3995197.1"/>
    </source>
</evidence>
<gene>
    <name evidence="2" type="ORF">GGR95_002849</name>
</gene>
<evidence type="ECO:0000256" key="1">
    <source>
        <dbReference type="SAM" id="MobiDB-lite"/>
    </source>
</evidence>
<dbReference type="AlphaFoldDB" id="A0A7W6E5L5"/>
<evidence type="ECO:0000313" key="3">
    <source>
        <dbReference type="Proteomes" id="UP000530268"/>
    </source>
</evidence>
<dbReference type="EMBL" id="JACIEI010000012">
    <property type="protein sequence ID" value="MBB3995197.1"/>
    <property type="molecule type" value="Genomic_DNA"/>
</dbReference>
<feature type="region of interest" description="Disordered" evidence="1">
    <location>
        <begin position="416"/>
        <end position="435"/>
    </location>
</feature>
<reference evidence="2 3" key="1">
    <citation type="submission" date="2020-08" db="EMBL/GenBank/DDBJ databases">
        <title>Genomic Encyclopedia of Type Strains, Phase IV (KMG-IV): sequencing the most valuable type-strain genomes for metagenomic binning, comparative biology and taxonomic classification.</title>
        <authorList>
            <person name="Goeker M."/>
        </authorList>
    </citation>
    <scope>NUCLEOTIDE SEQUENCE [LARGE SCALE GENOMIC DNA]</scope>
    <source>
        <strain evidence="2 3">DSM 102234</strain>
    </source>
</reference>
<protein>
    <submittedName>
        <fullName evidence="2">Uncharacterized protein</fullName>
    </submittedName>
</protein>
<proteinExistence type="predicted"/>
<accession>A0A7W6E5L5</accession>
<sequence>MKKPSDLAISPKHQRQIERASNRHLNRMFKEFISPILYLPKEDLHVPHFYHKMGNFSQSALEELKQEFGDDNDSIQKEAELFSNPLRFAQYDPSKKKRGVASGYTPPGQRITNGGWMVFTFEHDGPDAASLETQLDWFAGKRDICDFHKVHTALSRYQDYRGYSTVFSGNKSLHIHLVFDTRHLSNELAKKSAWANATWQGDVPDQVLHELYRSTWVHLATTVQQSLGVPIKFDERLSSYIQKRRSPWGTRMFQDGEKPNVHGFQPGDFIEQTVIQEHMLSRAPTGSTNTLMLAKSAKAIMEVERHSQSRPSKRAVSLKGGDAFINELKRYLHECGWAQYPEPTRIEYLEPYNYLFFKNHANDGNPTTFVRGDYRMVAPSGIGAHSGPLFLPNGYTLDETLNIVEQRLAVQQVSPIASEKSKSNRPRKYSASFGEKALSRDTARANLSGILRNVADAPGTTLVQAPEGIGKTYALMQHVQERRWDREADSQHRTTQRDGDTWSPIPGFICFACKSYEQANAKRNEFIGIENGNTCAVVIKSLSKLYQEAADEFGVKPIERRQAGANGSVSFLHAVKSMQPAVYTRMTELRDEMWMINGHSMFDPTHTVVFCVHSLLKNWPHSQISKAFLHPGFPDDFNQDGVKHCIREMGLYQVIYDEVGWEDLVGIDTKEDVKLAKKVAKVAKKSTGCSWKDAGLPAQVQAFDAVVGGYMSPPMGFDECNRINQIGYQKSDKLKVDAKRFPFGKGVDEINIYAQRIGTYYSKEHRWWSNLGCPVVILTTEDLPRCIASSITLAHRAEDQLKLAAGQKPHREESQYLRTMNLTNTPHLFNELVPIYFDEDARAPDKKGRTSVIDMAQDLLESGIDFVISNNLKNIDKKYEDQVCSHQAARGRNDLTGMTIATIITYPSLGEYDQLCILGQKFDLDDPVAMAMRDTLFQDLGRNLGLRSTPEQKQDMHMVFIKSSLYRDLKLFTGATHDRYRLYHDDLPDGNH</sequence>
<dbReference type="Proteomes" id="UP000530268">
    <property type="component" value="Unassembled WGS sequence"/>
</dbReference>
<dbReference type="RefSeq" id="WP_184566903.1">
    <property type="nucleotide sequence ID" value="NZ_JACIEI010000012.1"/>
</dbReference>
<organism evidence="2 3">
    <name type="scientific">Sulfitobacter undariae</name>
    <dbReference type="NCBI Taxonomy" id="1563671"/>
    <lineage>
        <taxon>Bacteria</taxon>
        <taxon>Pseudomonadati</taxon>
        <taxon>Pseudomonadota</taxon>
        <taxon>Alphaproteobacteria</taxon>
        <taxon>Rhodobacterales</taxon>
        <taxon>Roseobacteraceae</taxon>
        <taxon>Sulfitobacter</taxon>
    </lineage>
</organism>
<name>A0A7W6E5L5_9RHOB</name>
<keyword evidence="3" id="KW-1185">Reference proteome</keyword>